<dbReference type="PRINTS" id="PR00598">
    <property type="entry name" value="HTHMARR"/>
</dbReference>
<keyword evidence="2" id="KW-0238">DNA-binding</keyword>
<proteinExistence type="predicted"/>
<evidence type="ECO:0000259" key="4">
    <source>
        <dbReference type="PROSITE" id="PS50995"/>
    </source>
</evidence>
<dbReference type="PANTHER" id="PTHR42756:SF1">
    <property type="entry name" value="TRANSCRIPTIONAL REPRESSOR OF EMRAB OPERON"/>
    <property type="match status" value="1"/>
</dbReference>
<dbReference type="GO" id="GO:0003700">
    <property type="term" value="F:DNA-binding transcription factor activity"/>
    <property type="evidence" value="ECO:0007669"/>
    <property type="project" value="InterPro"/>
</dbReference>
<dbReference type="OrthoDB" id="32523at2"/>
<feature type="domain" description="HTH marR-type" evidence="4">
    <location>
        <begin position="46"/>
        <end position="181"/>
    </location>
</feature>
<dbReference type="SUPFAM" id="SSF46785">
    <property type="entry name" value="Winged helix' DNA-binding domain"/>
    <property type="match status" value="1"/>
</dbReference>
<dbReference type="Pfam" id="PF01047">
    <property type="entry name" value="MarR"/>
    <property type="match status" value="1"/>
</dbReference>
<dbReference type="PANTHER" id="PTHR42756">
    <property type="entry name" value="TRANSCRIPTIONAL REGULATOR, MARR"/>
    <property type="match status" value="1"/>
</dbReference>
<dbReference type="Gene3D" id="1.10.10.10">
    <property type="entry name" value="Winged helix-like DNA-binding domain superfamily/Winged helix DNA-binding domain"/>
    <property type="match status" value="1"/>
</dbReference>
<evidence type="ECO:0000256" key="2">
    <source>
        <dbReference type="ARBA" id="ARBA00023125"/>
    </source>
</evidence>
<dbReference type="Proteomes" id="UP000287649">
    <property type="component" value="Unassembled WGS sequence"/>
</dbReference>
<evidence type="ECO:0000256" key="1">
    <source>
        <dbReference type="ARBA" id="ARBA00023015"/>
    </source>
</evidence>
<keyword evidence="6" id="KW-1185">Reference proteome</keyword>
<reference evidence="6" key="1">
    <citation type="journal article" date="2018" name="Front. Microbiol.">
        <title>Genome-Based Analysis Reveals the Taxonomy and Diversity of the Family Idiomarinaceae.</title>
        <authorList>
            <person name="Liu Y."/>
            <person name="Lai Q."/>
            <person name="Shao Z."/>
        </authorList>
    </citation>
    <scope>NUCLEOTIDE SEQUENCE [LARGE SCALE GENOMIC DNA]</scope>
    <source>
        <strain evidence="6">PO-M2</strain>
    </source>
</reference>
<evidence type="ECO:0000256" key="3">
    <source>
        <dbReference type="ARBA" id="ARBA00023163"/>
    </source>
</evidence>
<dbReference type="EMBL" id="PIPX01000002">
    <property type="protein sequence ID" value="RUO53622.1"/>
    <property type="molecule type" value="Genomic_DNA"/>
</dbReference>
<name>A0A432XY10_9GAMM</name>
<protein>
    <submittedName>
        <fullName evidence="5">MarR family transcriptional regulator</fullName>
    </submittedName>
</protein>
<dbReference type="PROSITE" id="PS50995">
    <property type="entry name" value="HTH_MARR_2"/>
    <property type="match status" value="1"/>
</dbReference>
<accession>A0A432XY10</accession>
<keyword evidence="3" id="KW-0804">Transcription</keyword>
<dbReference type="SMART" id="SM00347">
    <property type="entry name" value="HTH_MARR"/>
    <property type="match status" value="1"/>
</dbReference>
<dbReference type="InterPro" id="IPR036390">
    <property type="entry name" value="WH_DNA-bd_sf"/>
</dbReference>
<dbReference type="GO" id="GO:0003677">
    <property type="term" value="F:DNA binding"/>
    <property type="evidence" value="ECO:0007669"/>
    <property type="project" value="UniProtKB-KW"/>
</dbReference>
<gene>
    <name evidence="5" type="ORF">CWI70_10590</name>
</gene>
<sequence length="184" mass="20618">MKRIIFAQSLNLDTDVPINNLNRFPELLARVTKQWQTQRPDLSVHEAALVGCLLGVAANLEDMGDVALKEAGLSQREHDVLACLRRQGEPYQATPSLLLEEVRITSGALTLCCDRLIKRGLLTRTHAQEDRRSRLLALTADGKGLIDTITTQRFQLAEHVMSGLSQNEQKQLRQLLLKVQTQIT</sequence>
<comment type="caution">
    <text evidence="5">The sequence shown here is derived from an EMBL/GenBank/DDBJ whole genome shotgun (WGS) entry which is preliminary data.</text>
</comment>
<dbReference type="AlphaFoldDB" id="A0A432XY10"/>
<keyword evidence="1" id="KW-0805">Transcription regulation</keyword>
<dbReference type="InterPro" id="IPR036388">
    <property type="entry name" value="WH-like_DNA-bd_sf"/>
</dbReference>
<evidence type="ECO:0000313" key="6">
    <source>
        <dbReference type="Proteomes" id="UP000287649"/>
    </source>
</evidence>
<evidence type="ECO:0000313" key="5">
    <source>
        <dbReference type="EMBL" id="RUO53622.1"/>
    </source>
</evidence>
<dbReference type="InterPro" id="IPR000835">
    <property type="entry name" value="HTH_MarR-typ"/>
</dbReference>
<organism evidence="5 6">
    <name type="scientific">Pseudidiomarina homiensis</name>
    <dbReference type="NCBI Taxonomy" id="364198"/>
    <lineage>
        <taxon>Bacteria</taxon>
        <taxon>Pseudomonadati</taxon>
        <taxon>Pseudomonadota</taxon>
        <taxon>Gammaproteobacteria</taxon>
        <taxon>Alteromonadales</taxon>
        <taxon>Idiomarinaceae</taxon>
        <taxon>Pseudidiomarina</taxon>
    </lineage>
</organism>
<dbReference type="RefSeq" id="WP_126773531.1">
    <property type="nucleotide sequence ID" value="NZ_PIPX01000002.1"/>
</dbReference>